<dbReference type="Pfam" id="PF09828">
    <property type="entry name" value="ChrB_C"/>
    <property type="match status" value="1"/>
</dbReference>
<feature type="domain" description="ChrB C-terminal" evidence="1">
    <location>
        <begin position="34"/>
        <end position="166"/>
    </location>
</feature>
<evidence type="ECO:0000313" key="2">
    <source>
        <dbReference type="EMBL" id="SEW12085.1"/>
    </source>
</evidence>
<proteinExistence type="predicted"/>
<evidence type="ECO:0000259" key="1">
    <source>
        <dbReference type="Pfam" id="PF09828"/>
    </source>
</evidence>
<sequence length="185" mass="20071">MSTLNNISPTQLLRVIGTRLPALSATHLQDTDRWVTRHRPKIDRIACAWLVLRFINPDAQIMSVPPAVVPGVAERFSAILFNVAGVTLTHRGDSCTSDTIIADFKLSRPALDLLAAVVRATDTNQHQACPQAAGLVALSVGLSGMHKDDNQQLGAALPLCDALFRWTRDGFVENHKSTLNSRADA</sequence>
<dbReference type="STRING" id="364200.SAMN04488515_1155"/>
<organism evidence="2 3">
    <name type="scientific">Cognatiyoonia koreensis</name>
    <dbReference type="NCBI Taxonomy" id="364200"/>
    <lineage>
        <taxon>Bacteria</taxon>
        <taxon>Pseudomonadati</taxon>
        <taxon>Pseudomonadota</taxon>
        <taxon>Alphaproteobacteria</taxon>
        <taxon>Rhodobacterales</taxon>
        <taxon>Paracoccaceae</taxon>
        <taxon>Cognatiyoonia</taxon>
    </lineage>
</organism>
<dbReference type="EMBL" id="FOIZ01000001">
    <property type="protein sequence ID" value="SEW12085.1"/>
    <property type="molecule type" value="Genomic_DNA"/>
</dbReference>
<dbReference type="AlphaFoldDB" id="A0A1I0PCE1"/>
<dbReference type="RefSeq" id="WP_089991349.1">
    <property type="nucleotide sequence ID" value="NZ_FOIZ01000001.1"/>
</dbReference>
<accession>A0A1I0PCE1</accession>
<dbReference type="InterPro" id="IPR018634">
    <property type="entry name" value="ChrB_C"/>
</dbReference>
<protein>
    <recommendedName>
        <fullName evidence="1">ChrB C-terminal domain-containing protein</fullName>
    </recommendedName>
</protein>
<dbReference type="OrthoDB" id="9784302at2"/>
<reference evidence="2 3" key="1">
    <citation type="submission" date="2016-10" db="EMBL/GenBank/DDBJ databases">
        <authorList>
            <person name="de Groot N.N."/>
        </authorList>
    </citation>
    <scope>NUCLEOTIDE SEQUENCE [LARGE SCALE GENOMIC DNA]</scope>
    <source>
        <strain evidence="2 3">DSM 17925</strain>
    </source>
</reference>
<gene>
    <name evidence="2" type="ORF">SAMN04488515_1155</name>
</gene>
<dbReference type="Proteomes" id="UP000199167">
    <property type="component" value="Unassembled WGS sequence"/>
</dbReference>
<evidence type="ECO:0000313" key="3">
    <source>
        <dbReference type="Proteomes" id="UP000199167"/>
    </source>
</evidence>
<name>A0A1I0PCE1_9RHOB</name>
<keyword evidence="3" id="KW-1185">Reference proteome</keyword>